<evidence type="ECO:0000256" key="4">
    <source>
        <dbReference type="HAMAP-Rule" id="MF_01457"/>
    </source>
</evidence>
<dbReference type="HAMAP" id="MF_01457">
    <property type="entry name" value="YcgR"/>
    <property type="match status" value="1"/>
</dbReference>
<comment type="subcellular location">
    <subcellularLocation>
        <location evidence="4">Bacterial flagellum basal body</location>
    </subcellularLocation>
</comment>
<gene>
    <name evidence="4" type="primary">ycgR</name>
    <name evidence="7" type="ORF">ACFFJH_04930</name>
</gene>
<protein>
    <recommendedName>
        <fullName evidence="4">Flagellar brake protein YcgR</fullName>
    </recommendedName>
    <alternativeName>
        <fullName evidence="4">Cyclic di-GMP binding protein YcgR</fullName>
    </alternativeName>
</protein>
<keyword evidence="2 4" id="KW-0547">Nucleotide-binding</keyword>
<dbReference type="EMBL" id="JBHLXJ010000004">
    <property type="protein sequence ID" value="MFC0349138.1"/>
    <property type="molecule type" value="Genomic_DNA"/>
</dbReference>
<dbReference type="Pfam" id="PF07238">
    <property type="entry name" value="PilZ"/>
    <property type="match status" value="1"/>
</dbReference>
<feature type="domain" description="PilZ" evidence="5">
    <location>
        <begin position="120"/>
        <end position="226"/>
    </location>
</feature>
<dbReference type="InterPro" id="IPR012349">
    <property type="entry name" value="Split_barrel_FMN-bd"/>
</dbReference>
<comment type="function">
    <text evidence="4">Acts as a flagellar brake, regulating swimming and swarming in a bis-(3'-5') cyclic diguanylic acid (c-di-GMP)-dependent manner. Binds 1 c-di-GMP dimer per subunit. Increasing levels of c-di-GMP lead to decreased motility.</text>
</comment>
<dbReference type="Gene3D" id="2.40.10.220">
    <property type="entry name" value="predicted glycosyltransferase like domains"/>
    <property type="match status" value="1"/>
</dbReference>
<dbReference type="RefSeq" id="WP_390210509.1">
    <property type="nucleotide sequence ID" value="NZ_JBHLXJ010000004.1"/>
</dbReference>
<dbReference type="InterPro" id="IPR023787">
    <property type="entry name" value="T3SS_YcgR"/>
</dbReference>
<dbReference type="Proteomes" id="UP001589844">
    <property type="component" value="Unassembled WGS sequence"/>
</dbReference>
<comment type="caution">
    <text evidence="7">The sequence shown here is derived from an EMBL/GenBank/DDBJ whole genome shotgun (WGS) entry which is preliminary data.</text>
</comment>
<evidence type="ECO:0000259" key="6">
    <source>
        <dbReference type="Pfam" id="PF07317"/>
    </source>
</evidence>
<evidence type="ECO:0000313" key="8">
    <source>
        <dbReference type="Proteomes" id="UP001589844"/>
    </source>
</evidence>
<dbReference type="InterPro" id="IPR009926">
    <property type="entry name" value="T3SS_YcgR_PilZN"/>
</dbReference>
<evidence type="ECO:0000256" key="3">
    <source>
        <dbReference type="ARBA" id="ARBA00023143"/>
    </source>
</evidence>
<evidence type="ECO:0000256" key="1">
    <source>
        <dbReference type="ARBA" id="ARBA00022636"/>
    </source>
</evidence>
<keyword evidence="7" id="KW-0969">Cilium</keyword>
<feature type="domain" description="Type III secretion system flagellar brake protein YcgR PilZN" evidence="6">
    <location>
        <begin position="14"/>
        <end position="118"/>
    </location>
</feature>
<dbReference type="Gene3D" id="2.30.110.10">
    <property type="entry name" value="Electron Transport, Fmn-binding Protein, Chain A"/>
    <property type="match status" value="1"/>
</dbReference>
<evidence type="ECO:0000259" key="5">
    <source>
        <dbReference type="Pfam" id="PF07238"/>
    </source>
</evidence>
<comment type="subunit">
    <text evidence="4">Monomer. Interacts with the flagellar basal bodies.</text>
</comment>
<evidence type="ECO:0000313" key="7">
    <source>
        <dbReference type="EMBL" id="MFC0349138.1"/>
    </source>
</evidence>
<proteinExistence type="inferred from homology"/>
<accession>A0ABV6IBH3</accession>
<evidence type="ECO:0000256" key="2">
    <source>
        <dbReference type="ARBA" id="ARBA00022741"/>
    </source>
</evidence>
<dbReference type="Pfam" id="PF07317">
    <property type="entry name" value="PilZN"/>
    <property type="match status" value="1"/>
</dbReference>
<reference evidence="7 8" key="1">
    <citation type="submission" date="2024-09" db="EMBL/GenBank/DDBJ databases">
        <authorList>
            <person name="Sun Q."/>
            <person name="Mori K."/>
        </authorList>
    </citation>
    <scope>NUCLEOTIDE SEQUENCE [LARGE SCALE GENOMIC DNA]</scope>
    <source>
        <strain evidence="7 8">CCM 8677</strain>
    </source>
</reference>
<dbReference type="InterPro" id="IPR009875">
    <property type="entry name" value="PilZ_domain"/>
</dbReference>
<keyword evidence="7" id="KW-0282">Flagellum</keyword>
<keyword evidence="1 4" id="KW-0973">c-di-GMP</keyword>
<sequence>MTASLSNDEIEDKYFLLSRIEILSVLNELAHRREPVSVYFGGGQHFILTVLLSARPDGLVFDLGGDEKANRLLEKAQQCVFIGFPDGVKIQFTGLNPERFMWGDQEAFWVPIPERVIRLQRRDSYRILLPIVKALHAKFYDADAKTLGNWAMHDLSVAGFGIYTEGEPPFKVGDQIPQVTIDIATKSPLFCPVSVKHITFIERTRLGKYQVGFSFVNLPHTMDIAIQKTILNIEYERHKLLGK</sequence>
<name>A0ABV6IBH3_9BURK</name>
<organism evidence="7 8">
    <name type="scientific">Undibacterium danionis</name>
    <dbReference type="NCBI Taxonomy" id="1812100"/>
    <lineage>
        <taxon>Bacteria</taxon>
        <taxon>Pseudomonadati</taxon>
        <taxon>Pseudomonadota</taxon>
        <taxon>Betaproteobacteria</taxon>
        <taxon>Burkholderiales</taxon>
        <taxon>Oxalobacteraceae</taxon>
        <taxon>Undibacterium</taxon>
    </lineage>
</organism>
<keyword evidence="3 4" id="KW-0975">Bacterial flagellum</keyword>
<comment type="similarity">
    <text evidence="4">Belongs to the YcgR family.</text>
</comment>
<keyword evidence="7" id="KW-0966">Cell projection</keyword>
<keyword evidence="8" id="KW-1185">Reference proteome</keyword>